<evidence type="ECO:0000256" key="10">
    <source>
        <dbReference type="ARBA" id="ARBA00023273"/>
    </source>
</evidence>
<feature type="domain" description="SH3" evidence="14">
    <location>
        <begin position="524"/>
        <end position="583"/>
    </location>
</feature>
<dbReference type="Pfam" id="PF07815">
    <property type="entry name" value="Abi_HHR"/>
    <property type="match status" value="1"/>
</dbReference>
<keyword evidence="13" id="KW-1133">Transmembrane helix</keyword>
<dbReference type="Gene3D" id="6.10.140.1620">
    <property type="match status" value="1"/>
</dbReference>
<dbReference type="GO" id="GO:0032433">
    <property type="term" value="C:filopodium tip"/>
    <property type="evidence" value="ECO:0007669"/>
    <property type="project" value="Ensembl"/>
</dbReference>
<dbReference type="CDD" id="cd11971">
    <property type="entry name" value="SH3_Abi1"/>
    <property type="match status" value="1"/>
</dbReference>
<evidence type="ECO:0000256" key="12">
    <source>
        <dbReference type="SAM" id="MobiDB-lite"/>
    </source>
</evidence>
<organism evidence="16 17">
    <name type="scientific">Taeniopygia guttata</name>
    <name type="common">Zebra finch</name>
    <name type="synonym">Poephila guttata</name>
    <dbReference type="NCBI Taxonomy" id="59729"/>
    <lineage>
        <taxon>Eukaryota</taxon>
        <taxon>Metazoa</taxon>
        <taxon>Chordata</taxon>
        <taxon>Craniata</taxon>
        <taxon>Vertebrata</taxon>
        <taxon>Euteleostomi</taxon>
        <taxon>Archelosauria</taxon>
        <taxon>Archosauria</taxon>
        <taxon>Dinosauria</taxon>
        <taxon>Saurischia</taxon>
        <taxon>Theropoda</taxon>
        <taxon>Coelurosauria</taxon>
        <taxon>Aves</taxon>
        <taxon>Neognathae</taxon>
        <taxon>Neoaves</taxon>
        <taxon>Telluraves</taxon>
        <taxon>Australaves</taxon>
        <taxon>Passeriformes</taxon>
        <taxon>Passeroidea</taxon>
        <taxon>Estrildidae</taxon>
        <taxon>Estrildinae</taxon>
        <taxon>Taeniopygia</taxon>
    </lineage>
</organism>
<dbReference type="GO" id="GO:0072673">
    <property type="term" value="P:lamellipodium morphogenesis"/>
    <property type="evidence" value="ECO:0007669"/>
    <property type="project" value="Ensembl"/>
</dbReference>
<dbReference type="InterPro" id="IPR000727">
    <property type="entry name" value="T_SNARE_dom"/>
</dbReference>
<comment type="subcellular location">
    <subcellularLocation>
        <location evidence="2">Cell projection</location>
        <location evidence="2">Filopodium</location>
    </subcellularLocation>
    <subcellularLocation>
        <location evidence="3">Cell projection</location>
        <location evidence="3">Lamellipodium</location>
    </subcellularLocation>
    <subcellularLocation>
        <location evidence="1">Cytoplasm</location>
        <location evidence="1">Cytoskeleton</location>
    </subcellularLocation>
</comment>
<keyword evidence="13" id="KW-0472">Membrane</keyword>
<evidence type="ECO:0000256" key="3">
    <source>
        <dbReference type="ARBA" id="ARBA00004510"/>
    </source>
</evidence>
<evidence type="ECO:0000256" key="9">
    <source>
        <dbReference type="ARBA" id="ARBA00023212"/>
    </source>
</evidence>
<keyword evidence="10" id="KW-0966">Cell projection</keyword>
<evidence type="ECO:0000256" key="13">
    <source>
        <dbReference type="SAM" id="Phobius"/>
    </source>
</evidence>
<feature type="compositionally biased region" description="Polar residues" evidence="12">
    <location>
        <begin position="385"/>
        <end position="400"/>
    </location>
</feature>
<keyword evidence="9" id="KW-0206">Cytoskeleton</keyword>
<evidence type="ECO:0000256" key="5">
    <source>
        <dbReference type="ARBA" id="ARBA00022443"/>
    </source>
</evidence>
<evidence type="ECO:0000256" key="8">
    <source>
        <dbReference type="ARBA" id="ARBA00023054"/>
    </source>
</evidence>
<dbReference type="Proteomes" id="UP000007754">
    <property type="component" value="Chromosome 2"/>
</dbReference>
<feature type="compositionally biased region" description="Pro residues" evidence="12">
    <location>
        <begin position="360"/>
        <end position="373"/>
    </location>
</feature>
<dbReference type="GO" id="GO:0030027">
    <property type="term" value="C:lamellipodium"/>
    <property type="evidence" value="ECO:0007669"/>
    <property type="project" value="UniProtKB-SubCell"/>
</dbReference>
<dbReference type="GO" id="GO:0001764">
    <property type="term" value="P:neuron migration"/>
    <property type="evidence" value="ECO:0007669"/>
    <property type="project" value="TreeGrafter"/>
</dbReference>
<keyword evidence="7" id="KW-0597">Phosphoprotein</keyword>
<evidence type="ECO:0000256" key="6">
    <source>
        <dbReference type="ARBA" id="ARBA00022490"/>
    </source>
</evidence>
<dbReference type="InterPro" id="IPR001452">
    <property type="entry name" value="SH3_domain"/>
</dbReference>
<dbReference type="PANTHER" id="PTHR10460:SF2">
    <property type="entry name" value="ABL INTERACTOR 1"/>
    <property type="match status" value="1"/>
</dbReference>
<dbReference type="GO" id="GO:0005856">
    <property type="term" value="C:cytoskeleton"/>
    <property type="evidence" value="ECO:0007669"/>
    <property type="project" value="UniProtKB-SubCell"/>
</dbReference>
<dbReference type="InterPro" id="IPR012849">
    <property type="entry name" value="Abl-interactor_HHR_dom"/>
</dbReference>
<sequence>MRPALPTTPGCLRTARAGFSSFFLVWFFFFFFFFFPLPSEGEGWVGKASVHESEARRNPTIPGGLRARRCCCLFNARGSDAEGWKMAELQMLLEEEIPSGKRALLESYQNLTRVADYCENNYIQAPDKRKALEETKAYTTQSLASVAYQINALANNVLQLLDIQASQLRRMESSINHISQTVDIHKEKVARREIGILTTNKNTSRTHKIIAPANMERPVRYIRKPIDYTVLDDVGHGVKHGNNQPARTGTLSRTNPPTQKPPSPPMSGRGTLGRNTPYKTLEPVKPPTVPNDYMTSPARLGSQHSPGRTASLNQRPRTHSGSSGGSGSRENSGSSSIGIPIAVPTPSPPTIGPAHISVPPGAPPAPPLPPPLPMGSLIAAPGSAPGSQYGTMTRQISRHNSTTSSASSGGYRRNPSVTAPFSAQPHVNGGPLYSQNSISIAPPPPPMPQLTPQIPLTGFVARVQENIADSPTPPPPPPPDEMPMFDDSPPPPPPPPVDYEDEEAAVVQYSDPYADGDPAWAPKNYIEKVVAIYDYTKDKDDELSFMEGAIIYVIKKNDDGWYEGVCNRVTGLFPGNYVESIMHYAD</sequence>
<dbReference type="InterPro" id="IPR035725">
    <property type="entry name" value="Abi1_SH3"/>
</dbReference>
<protein>
    <submittedName>
        <fullName evidence="16">Abl interactor 1</fullName>
    </submittedName>
</protein>
<dbReference type="OMA" id="HGVKEWH"/>
<evidence type="ECO:0000313" key="17">
    <source>
        <dbReference type="Proteomes" id="UP000007754"/>
    </source>
</evidence>
<dbReference type="InterPro" id="IPR036028">
    <property type="entry name" value="SH3-like_dom_sf"/>
</dbReference>
<feature type="region of interest" description="Disordered" evidence="12">
    <location>
        <begin position="466"/>
        <end position="499"/>
    </location>
</feature>
<dbReference type="GO" id="GO:0030296">
    <property type="term" value="F:protein tyrosine kinase activator activity"/>
    <property type="evidence" value="ECO:0007669"/>
    <property type="project" value="Ensembl"/>
</dbReference>
<reference evidence="16" key="3">
    <citation type="submission" date="2025-09" db="UniProtKB">
        <authorList>
            <consortium name="Ensembl"/>
        </authorList>
    </citation>
    <scope>IDENTIFICATION</scope>
</reference>
<keyword evidence="6" id="KW-0963">Cytoplasm</keyword>
<evidence type="ECO:0000259" key="14">
    <source>
        <dbReference type="PROSITE" id="PS50002"/>
    </source>
</evidence>
<name>A0A674HSN8_TAEGU</name>
<dbReference type="GO" id="GO:0017124">
    <property type="term" value="F:SH3 domain binding"/>
    <property type="evidence" value="ECO:0007669"/>
    <property type="project" value="Ensembl"/>
</dbReference>
<reference evidence="16" key="2">
    <citation type="submission" date="2025-08" db="UniProtKB">
        <authorList>
            <consortium name="Ensembl"/>
        </authorList>
    </citation>
    <scope>IDENTIFICATION</scope>
</reference>
<keyword evidence="13" id="KW-0812">Transmembrane</keyword>
<accession>A0A674HSN8</accession>
<feature type="compositionally biased region" description="Pro residues" evidence="12">
    <location>
        <begin position="471"/>
        <end position="481"/>
    </location>
</feature>
<dbReference type="Gene3D" id="2.30.30.40">
    <property type="entry name" value="SH3 Domains"/>
    <property type="match status" value="1"/>
</dbReference>
<dbReference type="SMART" id="SM00326">
    <property type="entry name" value="SH3"/>
    <property type="match status" value="1"/>
</dbReference>
<feature type="compositionally biased region" description="Low complexity" evidence="12">
    <location>
        <begin position="328"/>
        <end position="338"/>
    </location>
</feature>
<feature type="transmembrane region" description="Helical" evidence="13">
    <location>
        <begin position="21"/>
        <end position="37"/>
    </location>
</feature>
<evidence type="ECO:0000259" key="15">
    <source>
        <dbReference type="PROSITE" id="PS50192"/>
    </source>
</evidence>
<dbReference type="GO" id="GO:0048813">
    <property type="term" value="P:dendrite morphogenesis"/>
    <property type="evidence" value="ECO:0007669"/>
    <property type="project" value="Ensembl"/>
</dbReference>
<evidence type="ECO:0000256" key="2">
    <source>
        <dbReference type="ARBA" id="ARBA00004486"/>
    </source>
</evidence>
<keyword evidence="8" id="KW-0175">Coiled coil</keyword>
<dbReference type="GO" id="GO:0035591">
    <property type="term" value="F:signaling adaptor activity"/>
    <property type="evidence" value="ECO:0007669"/>
    <property type="project" value="Ensembl"/>
</dbReference>
<evidence type="ECO:0000256" key="1">
    <source>
        <dbReference type="ARBA" id="ARBA00004245"/>
    </source>
</evidence>
<dbReference type="PROSITE" id="PS50192">
    <property type="entry name" value="T_SNARE"/>
    <property type="match status" value="1"/>
</dbReference>
<dbReference type="GO" id="GO:0043005">
    <property type="term" value="C:neuron projection"/>
    <property type="evidence" value="ECO:0007669"/>
    <property type="project" value="Ensembl"/>
</dbReference>
<dbReference type="PRINTS" id="PR00499">
    <property type="entry name" value="P67PHOX"/>
</dbReference>
<dbReference type="InterPro" id="IPR028457">
    <property type="entry name" value="ABI"/>
</dbReference>
<keyword evidence="17" id="KW-1185">Reference proteome</keyword>
<dbReference type="GO" id="GO:0035855">
    <property type="term" value="P:megakaryocyte development"/>
    <property type="evidence" value="ECO:0007669"/>
    <property type="project" value="Ensembl"/>
</dbReference>
<dbReference type="GO" id="GO:0031209">
    <property type="term" value="C:SCAR complex"/>
    <property type="evidence" value="ECO:0007669"/>
    <property type="project" value="Ensembl"/>
</dbReference>
<dbReference type="PANTHER" id="PTHR10460">
    <property type="entry name" value="ABL INTERACTOR FAMILY MEMBER"/>
    <property type="match status" value="1"/>
</dbReference>
<feature type="compositionally biased region" description="Pro residues" evidence="12">
    <location>
        <begin position="488"/>
        <end position="497"/>
    </location>
</feature>
<evidence type="ECO:0000313" key="16">
    <source>
        <dbReference type="Ensembl" id="ENSTGUP00000037341.1"/>
    </source>
</evidence>
<feature type="domain" description="T-SNARE coiled-coil homology" evidence="15">
    <location>
        <begin position="130"/>
        <end position="192"/>
    </location>
</feature>
<dbReference type="AlphaFoldDB" id="A0A674HSN8"/>
<feature type="compositionally biased region" description="Polar residues" evidence="12">
    <location>
        <begin position="241"/>
        <end position="255"/>
    </location>
</feature>
<dbReference type="InParanoid" id="A0A674HSN8"/>
<comment type="similarity">
    <text evidence="4">Belongs to the ABI family.</text>
</comment>
<gene>
    <name evidence="16" type="primary">ABI1</name>
</gene>
<dbReference type="GO" id="GO:0001756">
    <property type="term" value="P:somitogenesis"/>
    <property type="evidence" value="ECO:0007669"/>
    <property type="project" value="Ensembl"/>
</dbReference>
<dbReference type="Pfam" id="PF00018">
    <property type="entry name" value="SH3_1"/>
    <property type="match status" value="1"/>
</dbReference>
<feature type="region of interest" description="Disordered" evidence="12">
    <location>
        <begin position="235"/>
        <end position="453"/>
    </location>
</feature>
<reference evidence="16 17" key="1">
    <citation type="journal article" date="2010" name="Nature">
        <title>The genome of a songbird.</title>
        <authorList>
            <person name="Warren W.C."/>
            <person name="Clayton D.F."/>
            <person name="Ellegren H."/>
            <person name="Arnold A.P."/>
            <person name="Hillier L.W."/>
            <person name="Kunstner A."/>
            <person name="Searle S."/>
            <person name="White S."/>
            <person name="Vilella A.J."/>
            <person name="Fairley S."/>
            <person name="Heger A."/>
            <person name="Kong L."/>
            <person name="Ponting C.P."/>
            <person name="Jarvis E.D."/>
            <person name="Mello C.V."/>
            <person name="Minx P."/>
            <person name="Lovell P."/>
            <person name="Velho T.A."/>
            <person name="Ferris M."/>
            <person name="Balakrishnan C.N."/>
            <person name="Sinha S."/>
            <person name="Blatti C."/>
            <person name="London S.E."/>
            <person name="Li Y."/>
            <person name="Lin Y.C."/>
            <person name="George J."/>
            <person name="Sweedler J."/>
            <person name="Southey B."/>
            <person name="Gunaratne P."/>
            <person name="Watson M."/>
            <person name="Nam K."/>
            <person name="Backstrom N."/>
            <person name="Smeds L."/>
            <person name="Nabholz B."/>
            <person name="Itoh Y."/>
            <person name="Whitney O."/>
            <person name="Pfenning A.R."/>
            <person name="Howard J."/>
            <person name="Volker M."/>
            <person name="Skinner B.M."/>
            <person name="Griffin D.K."/>
            <person name="Ye L."/>
            <person name="McLaren W.M."/>
            <person name="Flicek P."/>
            <person name="Quesada V."/>
            <person name="Velasco G."/>
            <person name="Lopez-Otin C."/>
            <person name="Puente X.S."/>
            <person name="Olender T."/>
            <person name="Lancet D."/>
            <person name="Smit A.F."/>
            <person name="Hubley R."/>
            <person name="Konkel M.K."/>
            <person name="Walker J.A."/>
            <person name="Batzer M.A."/>
            <person name="Gu W."/>
            <person name="Pollock D.D."/>
            <person name="Chen L."/>
            <person name="Cheng Z."/>
            <person name="Eichler E.E."/>
            <person name="Stapley J."/>
            <person name="Slate J."/>
            <person name="Ekblom R."/>
            <person name="Birkhead T."/>
            <person name="Burke T."/>
            <person name="Burt D."/>
            <person name="Scharff C."/>
            <person name="Adam I."/>
            <person name="Richard H."/>
            <person name="Sultan M."/>
            <person name="Soldatov A."/>
            <person name="Lehrach H."/>
            <person name="Edwards S.V."/>
            <person name="Yang S.P."/>
            <person name="Li X."/>
            <person name="Graves T."/>
            <person name="Fulton L."/>
            <person name="Nelson J."/>
            <person name="Chinwalla A."/>
            <person name="Hou S."/>
            <person name="Mardis E.R."/>
            <person name="Wilson R.K."/>
        </authorList>
    </citation>
    <scope>NUCLEOTIDE SEQUENCE [LARGE SCALE GENOMIC DNA]</scope>
</reference>
<keyword evidence="5 11" id="KW-0728">SH3 domain</keyword>
<dbReference type="SUPFAM" id="SSF50044">
    <property type="entry name" value="SH3-domain"/>
    <property type="match status" value="1"/>
</dbReference>
<dbReference type="PRINTS" id="PR00452">
    <property type="entry name" value="SH3DOMAIN"/>
</dbReference>
<evidence type="ECO:0000256" key="4">
    <source>
        <dbReference type="ARBA" id="ARBA00010020"/>
    </source>
</evidence>
<evidence type="ECO:0000256" key="11">
    <source>
        <dbReference type="PROSITE-ProRule" id="PRU00192"/>
    </source>
</evidence>
<dbReference type="Ensembl" id="ENSTGUT00000040780.1">
    <property type="protein sequence ID" value="ENSTGUP00000037341.1"/>
    <property type="gene ID" value="ENSTGUG00000001133.2"/>
</dbReference>
<dbReference type="GeneTree" id="ENSGT00940000154811"/>
<proteinExistence type="inferred from homology"/>
<feature type="compositionally biased region" description="Polar residues" evidence="12">
    <location>
        <begin position="302"/>
        <end position="315"/>
    </location>
</feature>
<dbReference type="PROSITE" id="PS50002">
    <property type="entry name" value="SH3"/>
    <property type="match status" value="1"/>
</dbReference>
<dbReference type="FunFam" id="2.30.30.40:FF:000002">
    <property type="entry name" value="abl interactor 1 isoform X1"/>
    <property type="match status" value="1"/>
</dbReference>
<evidence type="ECO:0000256" key="7">
    <source>
        <dbReference type="ARBA" id="ARBA00022553"/>
    </source>
</evidence>
<feature type="compositionally biased region" description="Low complexity" evidence="12">
    <location>
        <begin position="401"/>
        <end position="410"/>
    </location>
</feature>